<gene>
    <name evidence="2" type="ORF">GRI97_06580</name>
</gene>
<keyword evidence="1" id="KW-0732">Signal</keyword>
<comment type="caution">
    <text evidence="2">The sequence shown here is derived from an EMBL/GenBank/DDBJ whole genome shotgun (WGS) entry which is preliminary data.</text>
</comment>
<dbReference type="OrthoDB" id="7054794at2"/>
<evidence type="ECO:0000313" key="2">
    <source>
        <dbReference type="EMBL" id="MXO98651.1"/>
    </source>
</evidence>
<reference evidence="2 3" key="1">
    <citation type="submission" date="2019-12" db="EMBL/GenBank/DDBJ databases">
        <title>Genomic-based taxomic classification of the family Erythrobacteraceae.</title>
        <authorList>
            <person name="Xu L."/>
        </authorList>
    </citation>
    <scope>NUCLEOTIDE SEQUENCE [LARGE SCALE GENOMIC DNA]</scope>
    <source>
        <strain evidence="2 3">S36</strain>
    </source>
</reference>
<protein>
    <submittedName>
        <fullName evidence="2">Uncharacterized protein</fullName>
    </submittedName>
</protein>
<sequence>MIDRSIGRISAGLLIALAAPTSAQVPDMSGFWSPSLEPGPRDQVLLDQLPPDTVLVEDTGVEEFPRGEFGGLKLTPPALRHAEQWQPENDMTVQRVCLVPSIVYSIQGPFPFEIVQTADVTIFKYEYFDQIRLVYTDGRAHPPANAPHTKMGFSTGRWEGDELVVETSHIAASTITNNGLDHSEDVRMVERYRLQDDGRTLAATQWFSDPAVLENNGARYIEWGKRPGEFINPYECDPSFALEYAQIGRNDE</sequence>
<feature type="chain" id="PRO_5026070195" evidence="1">
    <location>
        <begin position="24"/>
        <end position="252"/>
    </location>
</feature>
<dbReference type="RefSeq" id="WP_161390268.1">
    <property type="nucleotide sequence ID" value="NZ_JBHSCP010000001.1"/>
</dbReference>
<feature type="signal peptide" evidence="1">
    <location>
        <begin position="1"/>
        <end position="23"/>
    </location>
</feature>
<name>A0A6I4TU21_9SPHN</name>
<evidence type="ECO:0000256" key="1">
    <source>
        <dbReference type="SAM" id="SignalP"/>
    </source>
</evidence>
<dbReference type="Proteomes" id="UP000469430">
    <property type="component" value="Unassembled WGS sequence"/>
</dbReference>
<dbReference type="EMBL" id="WTYJ01000001">
    <property type="protein sequence ID" value="MXO98651.1"/>
    <property type="molecule type" value="Genomic_DNA"/>
</dbReference>
<proteinExistence type="predicted"/>
<organism evidence="2 3">
    <name type="scientific">Croceibacterium xixiisoli</name>
    <dbReference type="NCBI Taxonomy" id="1476466"/>
    <lineage>
        <taxon>Bacteria</taxon>
        <taxon>Pseudomonadati</taxon>
        <taxon>Pseudomonadota</taxon>
        <taxon>Alphaproteobacteria</taxon>
        <taxon>Sphingomonadales</taxon>
        <taxon>Erythrobacteraceae</taxon>
        <taxon>Croceibacterium</taxon>
    </lineage>
</organism>
<evidence type="ECO:0000313" key="3">
    <source>
        <dbReference type="Proteomes" id="UP000469430"/>
    </source>
</evidence>
<accession>A0A6I4TU21</accession>
<keyword evidence="3" id="KW-1185">Reference proteome</keyword>
<dbReference type="AlphaFoldDB" id="A0A6I4TU21"/>